<dbReference type="Gene3D" id="3.10.20.310">
    <property type="entry name" value="membrane protein fhac"/>
    <property type="match status" value="1"/>
</dbReference>
<evidence type="ECO:0000259" key="6">
    <source>
        <dbReference type="Pfam" id="PF01103"/>
    </source>
</evidence>
<dbReference type="OrthoDB" id="9814535at2"/>
<dbReference type="PANTHER" id="PTHR12815">
    <property type="entry name" value="SORTING AND ASSEMBLY MACHINERY SAMM50 PROTEIN FAMILY MEMBER"/>
    <property type="match status" value="1"/>
</dbReference>
<dbReference type="Proteomes" id="UP000321578">
    <property type="component" value="Unassembled WGS sequence"/>
</dbReference>
<gene>
    <name evidence="7" type="ORF">ESY86_09205</name>
</gene>
<reference evidence="7 8" key="1">
    <citation type="submission" date="2019-08" db="EMBL/GenBank/DDBJ databases">
        <title>Genomes of Subsaximicrobium wynnwilliamsii strains.</title>
        <authorList>
            <person name="Bowman J.P."/>
        </authorList>
    </citation>
    <scope>NUCLEOTIDE SEQUENCE [LARGE SCALE GENOMIC DNA]</scope>
    <source>
        <strain evidence="7 8">2-80-2</strain>
    </source>
</reference>
<evidence type="ECO:0000313" key="8">
    <source>
        <dbReference type="Proteomes" id="UP000321578"/>
    </source>
</evidence>
<dbReference type="Gene3D" id="2.40.160.50">
    <property type="entry name" value="membrane protein fhac: a member of the omp85/tpsb transporter family"/>
    <property type="match status" value="1"/>
</dbReference>
<evidence type="ECO:0000256" key="4">
    <source>
        <dbReference type="ARBA" id="ARBA00023136"/>
    </source>
</evidence>
<comment type="subcellular location">
    <subcellularLocation>
        <location evidence="1">Membrane</location>
    </subcellularLocation>
</comment>
<keyword evidence="4" id="KW-0472">Membrane</keyword>
<dbReference type="PANTHER" id="PTHR12815:SF47">
    <property type="entry name" value="TRANSLOCATION AND ASSEMBLY MODULE SUBUNIT TAMA"/>
    <property type="match status" value="1"/>
</dbReference>
<dbReference type="RefSeq" id="WP_147086380.1">
    <property type="nucleotide sequence ID" value="NZ_VORM01000008.1"/>
</dbReference>
<dbReference type="Pfam" id="PF01103">
    <property type="entry name" value="Omp85"/>
    <property type="match status" value="1"/>
</dbReference>
<dbReference type="EMBL" id="VORO01000008">
    <property type="protein sequence ID" value="TXD89302.1"/>
    <property type="molecule type" value="Genomic_DNA"/>
</dbReference>
<dbReference type="AlphaFoldDB" id="A0A5C6ZJR0"/>
<comment type="caution">
    <text evidence="7">The sequence shown here is derived from an EMBL/GenBank/DDBJ whole genome shotgun (WGS) entry which is preliminary data.</text>
</comment>
<dbReference type="InterPro" id="IPR000184">
    <property type="entry name" value="Bac_surfAg_D15"/>
</dbReference>
<protein>
    <submittedName>
        <fullName evidence="7">BamA/TamA family outer membrane protein</fullName>
    </submittedName>
</protein>
<name>A0A5C6ZJR0_9FLAO</name>
<organism evidence="7 8">
    <name type="scientific">Subsaximicrobium wynnwilliamsii</name>
    <dbReference type="NCBI Taxonomy" id="291179"/>
    <lineage>
        <taxon>Bacteria</taxon>
        <taxon>Pseudomonadati</taxon>
        <taxon>Bacteroidota</taxon>
        <taxon>Flavobacteriia</taxon>
        <taxon>Flavobacteriales</taxon>
        <taxon>Flavobacteriaceae</taxon>
        <taxon>Subsaximicrobium</taxon>
    </lineage>
</organism>
<keyword evidence="5" id="KW-0998">Cell outer membrane</keyword>
<keyword evidence="3" id="KW-0732">Signal</keyword>
<keyword evidence="2" id="KW-0812">Transmembrane</keyword>
<dbReference type="GO" id="GO:0019867">
    <property type="term" value="C:outer membrane"/>
    <property type="evidence" value="ECO:0007669"/>
    <property type="project" value="InterPro"/>
</dbReference>
<evidence type="ECO:0000256" key="3">
    <source>
        <dbReference type="ARBA" id="ARBA00022729"/>
    </source>
</evidence>
<proteinExistence type="predicted"/>
<accession>A0A5C6ZJR0</accession>
<evidence type="ECO:0000256" key="2">
    <source>
        <dbReference type="ARBA" id="ARBA00022692"/>
    </source>
</evidence>
<dbReference type="InterPro" id="IPR039910">
    <property type="entry name" value="D15-like"/>
</dbReference>
<evidence type="ECO:0000256" key="5">
    <source>
        <dbReference type="ARBA" id="ARBA00023237"/>
    </source>
</evidence>
<evidence type="ECO:0000256" key="1">
    <source>
        <dbReference type="ARBA" id="ARBA00004370"/>
    </source>
</evidence>
<sequence length="746" mass="84811">MGLYSCSVKKFIPEGQRLYTGATIEIEADSSITEVDELKERLQTVLRPEPNSKFLGMQPGLYFYYKAQRKKPGFINRFLNKKIGEEPVYQIDVAPLEVEDVLLNRLENSGFFYSASSSSFTEDSLEASLTYRLKVPKPYKMANFKLDSMPSPIYKDVQELTANTPLRETNRFSLNNMKLERERIEQGLKSRGYYNFNPDFFIFEADTNQYNNKQFDLFMKLKAEVPKKSLVPYQIKQINVYPNYDLNDSTQIEVNRFKSKNFYQDTLFFKPKYLNKYITLEEGQYFNPKTSKNTARRLSTIGAYKFVNVQYKEIDSSMTDSLGALEANIYLSPLTKRALRAELQAVTKSNGFTGPNLALTYSNRNLFQGGETMNISTTVGYETQIASGDNRGLSSLELGLKGELIFPRVISPFNIGDDFFEYSIPKTKTSLGLKYLNRSQLYTLLSGSALFGYLWDANKYVTYELNPISINYTSLSNTTPEFQTILDENPFLQRSFDQQFISGLTLSFTYNGMVDANDPNQFYVNSTLDVAGNSISLLGKENSETGVKEFLGLEYAQYAKADVDLRFHLNFGKDRQQTLATRLFAGYGLPYGNSDVVPFVKQYFSGGPYSVRAFRNRSLGPGVYNEDNDTGNNGGFFDRTGNIRLEANIEYRFPIVSFFKGAVFADAGNVWNSEPNPAFNGLDEFSSNFINELGMGVGFGLRVDVQGFVIRFDLAAPFHDPSLPKGERYDFQYDQPVFNFAIGYPF</sequence>
<evidence type="ECO:0000313" key="7">
    <source>
        <dbReference type="EMBL" id="TXD89302.1"/>
    </source>
</evidence>
<feature type="domain" description="Bacterial surface antigen (D15)" evidence="6">
    <location>
        <begin position="421"/>
        <end position="746"/>
    </location>
</feature>
<keyword evidence="8" id="KW-1185">Reference proteome</keyword>